<protein>
    <submittedName>
        <fullName evidence="2">Uncharacterized protein</fullName>
    </submittedName>
</protein>
<evidence type="ECO:0000313" key="3">
    <source>
        <dbReference type="Proteomes" id="UP000069705"/>
    </source>
</evidence>
<feature type="compositionally biased region" description="Basic and acidic residues" evidence="1">
    <location>
        <begin position="108"/>
        <end position="123"/>
    </location>
</feature>
<sequence length="161" mass="17301">MDAPTQRPEGALLERLRTEKVPTLSGRAAAKEAGISGSRWTQIVRGYKQETSEVRVPVRAPADTLARMAKVVGATADQLREVGREDAADEMLRYTTAAGGTDDAQAVESDRQEGAGGSPHDDASSEFAAMERVAAAISGLDRNSRRRVLQWALDRYGETAS</sequence>
<feature type="region of interest" description="Disordered" evidence="1">
    <location>
        <begin position="95"/>
        <end position="128"/>
    </location>
</feature>
<comment type="caution">
    <text evidence="2">The sequence shown here is derived from an EMBL/GenBank/DDBJ whole genome shotgun (WGS) entry which is preliminary data.</text>
</comment>
<dbReference type="AlphaFoldDB" id="A0A100WMI7"/>
<proteinExistence type="predicted"/>
<name>A0A100WMI7_MYCFO</name>
<organism evidence="2 3">
    <name type="scientific">Mycolicibacterium fortuitum subsp. acetamidolyticum</name>
    <dbReference type="NCBI Taxonomy" id="144550"/>
    <lineage>
        <taxon>Bacteria</taxon>
        <taxon>Bacillati</taxon>
        <taxon>Actinomycetota</taxon>
        <taxon>Actinomycetes</taxon>
        <taxon>Mycobacteriales</taxon>
        <taxon>Mycobacteriaceae</taxon>
        <taxon>Mycolicibacterium</taxon>
    </lineage>
</organism>
<feature type="compositionally biased region" description="Low complexity" evidence="1">
    <location>
        <begin position="95"/>
        <end position="104"/>
    </location>
</feature>
<evidence type="ECO:0000256" key="1">
    <source>
        <dbReference type="SAM" id="MobiDB-lite"/>
    </source>
</evidence>
<reference evidence="3" key="2">
    <citation type="submission" date="2016-02" db="EMBL/GenBank/DDBJ databases">
        <title>Draft genome sequence of five rapidly growing Mycobacterium species.</title>
        <authorList>
            <person name="Katahira K."/>
            <person name="Gotou Y."/>
            <person name="Iida K."/>
            <person name="Ogura Y."/>
            <person name="Hayashi T."/>
        </authorList>
    </citation>
    <scope>NUCLEOTIDE SEQUENCE [LARGE SCALE GENOMIC DNA]</scope>
    <source>
        <strain evidence="3">JCM6368</strain>
    </source>
</reference>
<dbReference type="Proteomes" id="UP000069705">
    <property type="component" value="Unassembled WGS sequence"/>
</dbReference>
<accession>A0A100WMI7</accession>
<evidence type="ECO:0000313" key="2">
    <source>
        <dbReference type="EMBL" id="GAT01265.1"/>
    </source>
</evidence>
<gene>
    <name evidence="2" type="ORF">RMCFA_1379</name>
</gene>
<reference evidence="2 3" key="1">
    <citation type="journal article" date="2016" name="Genome Announc.">
        <title>Draft Genome Sequences of Five Rapidly Growing Mycobacterium Species, M. thermoresistibile, M. fortuitum subsp. acetamidolyticum, M. canariasense, M. brisbanense, and M. novocastrense.</title>
        <authorList>
            <person name="Katahira K."/>
            <person name="Ogura Y."/>
            <person name="Gotoh Y."/>
            <person name="Hayashi T."/>
        </authorList>
    </citation>
    <scope>NUCLEOTIDE SEQUENCE [LARGE SCALE GENOMIC DNA]</scope>
    <source>
        <strain evidence="2 3">JCM6368</strain>
    </source>
</reference>
<dbReference type="EMBL" id="BCSZ01000012">
    <property type="protein sequence ID" value="GAT01265.1"/>
    <property type="molecule type" value="Genomic_DNA"/>
</dbReference>